<gene>
    <name evidence="2" type="ORF">CVT26_011348</name>
</gene>
<feature type="region of interest" description="Disordered" evidence="1">
    <location>
        <begin position="116"/>
        <end position="165"/>
    </location>
</feature>
<proteinExistence type="predicted"/>
<reference evidence="2 3" key="1">
    <citation type="journal article" date="2018" name="Evol. Lett.">
        <title>Horizontal gene cluster transfer increased hallucinogenic mushroom diversity.</title>
        <authorList>
            <person name="Reynolds H.T."/>
            <person name="Vijayakumar V."/>
            <person name="Gluck-Thaler E."/>
            <person name="Korotkin H.B."/>
            <person name="Matheny P.B."/>
            <person name="Slot J.C."/>
        </authorList>
    </citation>
    <scope>NUCLEOTIDE SEQUENCE [LARGE SCALE GENOMIC DNA]</scope>
    <source>
        <strain evidence="2 3">SRW20</strain>
    </source>
</reference>
<sequence length="165" mass="17095">MGKEKGLRCGRRVNIFVAANQLNTLGAKRAIQPQPPKEGTRFHLLPAFASMEGRALSRHAKAPAKTPTPDSVLQTRDAGLSAMTAVPQASILNSRIARGGVAATLMASAGGSGVLQPATIPARPHERAGSKAQLGVTPSRQPTPSAWCDKRRGVGSGDGGDDDGR</sequence>
<name>A0A409YHD3_9AGAR</name>
<comment type="caution">
    <text evidence="2">The sequence shown here is derived from an EMBL/GenBank/DDBJ whole genome shotgun (WGS) entry which is preliminary data.</text>
</comment>
<evidence type="ECO:0000313" key="2">
    <source>
        <dbReference type="EMBL" id="PPR02392.1"/>
    </source>
</evidence>
<dbReference type="Proteomes" id="UP000284706">
    <property type="component" value="Unassembled WGS sequence"/>
</dbReference>
<protein>
    <submittedName>
        <fullName evidence="2">Uncharacterized protein</fullName>
    </submittedName>
</protein>
<evidence type="ECO:0000256" key="1">
    <source>
        <dbReference type="SAM" id="MobiDB-lite"/>
    </source>
</evidence>
<accession>A0A409YHD3</accession>
<keyword evidence="3" id="KW-1185">Reference proteome</keyword>
<dbReference type="InParanoid" id="A0A409YHD3"/>
<organism evidence="2 3">
    <name type="scientific">Gymnopilus dilepis</name>
    <dbReference type="NCBI Taxonomy" id="231916"/>
    <lineage>
        <taxon>Eukaryota</taxon>
        <taxon>Fungi</taxon>
        <taxon>Dikarya</taxon>
        <taxon>Basidiomycota</taxon>
        <taxon>Agaricomycotina</taxon>
        <taxon>Agaricomycetes</taxon>
        <taxon>Agaricomycetidae</taxon>
        <taxon>Agaricales</taxon>
        <taxon>Agaricineae</taxon>
        <taxon>Hymenogastraceae</taxon>
        <taxon>Gymnopilus</taxon>
    </lineage>
</organism>
<evidence type="ECO:0000313" key="3">
    <source>
        <dbReference type="Proteomes" id="UP000284706"/>
    </source>
</evidence>
<dbReference type="OrthoDB" id="3128369at2759"/>
<dbReference type="AlphaFoldDB" id="A0A409YHD3"/>
<dbReference type="EMBL" id="NHYE01000848">
    <property type="protein sequence ID" value="PPR02392.1"/>
    <property type="molecule type" value="Genomic_DNA"/>
</dbReference>